<evidence type="ECO:0000256" key="1">
    <source>
        <dbReference type="ARBA" id="ARBA00004651"/>
    </source>
</evidence>
<dbReference type="NCBIfam" id="TIGR00933">
    <property type="entry name" value="2a38"/>
    <property type="match status" value="1"/>
</dbReference>
<evidence type="ECO:0000256" key="8">
    <source>
        <dbReference type="ARBA" id="ARBA00023065"/>
    </source>
</evidence>
<evidence type="ECO:0000256" key="4">
    <source>
        <dbReference type="ARBA" id="ARBA00022538"/>
    </source>
</evidence>
<dbReference type="GO" id="GO:0005886">
    <property type="term" value="C:plasma membrane"/>
    <property type="evidence" value="ECO:0007669"/>
    <property type="project" value="UniProtKB-SubCell"/>
</dbReference>
<name>A0A7G6DYM1_THEFR</name>
<organism evidence="11 12">
    <name type="scientific">Thermanaerosceptrum fracticalcis</name>
    <dbReference type="NCBI Taxonomy" id="1712410"/>
    <lineage>
        <taxon>Bacteria</taxon>
        <taxon>Bacillati</taxon>
        <taxon>Bacillota</taxon>
        <taxon>Clostridia</taxon>
        <taxon>Eubacteriales</taxon>
        <taxon>Peptococcaceae</taxon>
        <taxon>Thermanaerosceptrum</taxon>
    </lineage>
</organism>
<dbReference type="Pfam" id="PF02386">
    <property type="entry name" value="TrkH"/>
    <property type="match status" value="1"/>
</dbReference>
<feature type="transmembrane region" description="Helical" evidence="10">
    <location>
        <begin position="88"/>
        <end position="112"/>
    </location>
</feature>
<sequence length="459" mass="49557">MENIILNNYSQEKKPQRKGEFLTPSRILVLGFALLILIGALLLTLPVATLNGQGLNFLDALFTATSAVCVTGLVVVDTGTYFTTFGQVVILLLIQVGGLGFMTFATLFAIILGRKITLKERLLLQEALNQVSLEGIVRLAKYVIQISFVIEVLGALILTMRWSTDLGWGKALYFGVFHAISAFNNAGFDLFGNFSSLTRYQGDITTNLTIMFLIITGGIGFAVLSDAYVNRGRKFTLHSRAVLKVSGVLILLGALFIFALEYTNPKTLGSLDPVAKVLASFFQSVTPRTAGFNTVNLPDLRDTTVLVIIVLMFIGASPGSTGGGIKTTTLLAIILSVSSTFKGYCHVTLEERTLPKDIIQKAVAMTFTAMLLVLTVTGLLTITEEADVLTLLFEVTSAFGTVGLSLGITPNLSSLGRLAIIFTMFCGRVGPLTLAFALAQKRALVMNQIKYPEERIIIG</sequence>
<feature type="transmembrane region" description="Helical" evidence="10">
    <location>
        <begin position="362"/>
        <end position="382"/>
    </location>
</feature>
<evidence type="ECO:0000256" key="3">
    <source>
        <dbReference type="ARBA" id="ARBA00022475"/>
    </source>
</evidence>
<dbReference type="KEGG" id="tfr:BR63_00420"/>
<dbReference type="PANTHER" id="PTHR32024:SF1">
    <property type="entry name" value="KTR SYSTEM POTASSIUM UPTAKE PROTEIN B"/>
    <property type="match status" value="1"/>
</dbReference>
<keyword evidence="4" id="KW-0633">Potassium transport</keyword>
<feature type="transmembrane region" description="Helical" evidence="10">
    <location>
        <begin position="27"/>
        <end position="48"/>
    </location>
</feature>
<dbReference type="EMBL" id="CP045798">
    <property type="protein sequence ID" value="QNB44925.1"/>
    <property type="molecule type" value="Genomic_DNA"/>
</dbReference>
<dbReference type="Proteomes" id="UP000515847">
    <property type="component" value="Chromosome"/>
</dbReference>
<evidence type="ECO:0000256" key="10">
    <source>
        <dbReference type="SAM" id="Phobius"/>
    </source>
</evidence>
<feature type="transmembrane region" description="Helical" evidence="10">
    <location>
        <begin position="142"/>
        <end position="159"/>
    </location>
</feature>
<evidence type="ECO:0000256" key="7">
    <source>
        <dbReference type="ARBA" id="ARBA00022989"/>
    </source>
</evidence>
<comment type="subcellular location">
    <subcellularLocation>
        <location evidence="1">Cell membrane</location>
        <topology evidence="1">Multi-pass membrane protein</topology>
    </subcellularLocation>
</comment>
<dbReference type="GO" id="GO:0015379">
    <property type="term" value="F:potassium:chloride symporter activity"/>
    <property type="evidence" value="ECO:0007669"/>
    <property type="project" value="InterPro"/>
</dbReference>
<feature type="transmembrane region" description="Helical" evidence="10">
    <location>
        <begin position="54"/>
        <end position="76"/>
    </location>
</feature>
<reference evidence="11 12" key="1">
    <citation type="journal article" date="2019" name="Front. Microbiol.">
        <title>Thermoanaerosceptrum fracticalcis gen. nov. sp. nov., a Novel Fumarate-Fermenting Microorganism From a Deep Fractured Carbonate Aquifer of the US Great Basin.</title>
        <authorList>
            <person name="Hamilton-Brehm S.D."/>
            <person name="Stewart L.E."/>
            <person name="Zavarin M."/>
            <person name="Caldwell M."/>
            <person name="Lawson P.A."/>
            <person name="Onstott T.C."/>
            <person name="Grzymski J."/>
            <person name="Neveux I."/>
            <person name="Lollar B.S."/>
            <person name="Russell C.E."/>
            <person name="Moser D.P."/>
        </authorList>
    </citation>
    <scope>NUCLEOTIDE SEQUENCE [LARGE SCALE GENOMIC DNA]</scope>
    <source>
        <strain evidence="11 12">DRI-13</strain>
    </source>
</reference>
<keyword evidence="2" id="KW-0813">Transport</keyword>
<keyword evidence="12" id="KW-1185">Reference proteome</keyword>
<keyword evidence="6" id="KW-0630">Potassium</keyword>
<evidence type="ECO:0000256" key="9">
    <source>
        <dbReference type="ARBA" id="ARBA00023136"/>
    </source>
</evidence>
<dbReference type="PANTHER" id="PTHR32024">
    <property type="entry name" value="TRK SYSTEM POTASSIUM UPTAKE PROTEIN TRKG-RELATED"/>
    <property type="match status" value="1"/>
</dbReference>
<keyword evidence="3" id="KW-1003">Cell membrane</keyword>
<accession>A0A7G6DYM1</accession>
<evidence type="ECO:0000256" key="5">
    <source>
        <dbReference type="ARBA" id="ARBA00022692"/>
    </source>
</evidence>
<dbReference type="InterPro" id="IPR004772">
    <property type="entry name" value="TrkH"/>
</dbReference>
<evidence type="ECO:0000256" key="2">
    <source>
        <dbReference type="ARBA" id="ARBA00022448"/>
    </source>
</evidence>
<proteinExistence type="predicted"/>
<dbReference type="AlphaFoldDB" id="A0A7G6DYM1"/>
<evidence type="ECO:0000313" key="12">
    <source>
        <dbReference type="Proteomes" id="UP000515847"/>
    </source>
</evidence>
<gene>
    <name evidence="11" type="ORF">BR63_00420</name>
</gene>
<dbReference type="InterPro" id="IPR003445">
    <property type="entry name" value="Cat_transpt"/>
</dbReference>
<feature type="transmembrane region" description="Helical" evidence="10">
    <location>
        <begin position="418"/>
        <end position="439"/>
    </location>
</feature>
<dbReference type="RefSeq" id="WP_081908266.1">
    <property type="nucleotide sequence ID" value="NZ_CP045798.1"/>
</dbReference>
<protein>
    <submittedName>
        <fullName evidence="11">Trk family potassium uptake protein</fullName>
    </submittedName>
</protein>
<evidence type="ECO:0000313" key="11">
    <source>
        <dbReference type="EMBL" id="QNB44925.1"/>
    </source>
</evidence>
<feature type="transmembrane region" description="Helical" evidence="10">
    <location>
        <begin position="305"/>
        <end position="325"/>
    </location>
</feature>
<keyword evidence="5 10" id="KW-0812">Transmembrane</keyword>
<evidence type="ECO:0000256" key="6">
    <source>
        <dbReference type="ARBA" id="ARBA00022958"/>
    </source>
</evidence>
<dbReference type="OrthoDB" id="9810952at2"/>
<keyword evidence="7 10" id="KW-1133">Transmembrane helix</keyword>
<feature type="transmembrane region" description="Helical" evidence="10">
    <location>
        <begin position="241"/>
        <end position="260"/>
    </location>
</feature>
<keyword evidence="8" id="KW-0406">Ion transport</keyword>
<feature type="transmembrane region" description="Helical" evidence="10">
    <location>
        <begin position="171"/>
        <end position="188"/>
    </location>
</feature>
<keyword evidence="9 10" id="KW-0472">Membrane</keyword>
<feature type="transmembrane region" description="Helical" evidence="10">
    <location>
        <begin position="208"/>
        <end position="229"/>
    </location>
</feature>